<dbReference type="EMBL" id="JAUKPO010000048">
    <property type="protein sequence ID" value="MDO1451233.1"/>
    <property type="molecule type" value="Genomic_DNA"/>
</dbReference>
<feature type="transmembrane region" description="Helical" evidence="1">
    <location>
        <begin position="158"/>
        <end position="177"/>
    </location>
</feature>
<gene>
    <name evidence="2" type="ORF">Q0590_33475</name>
</gene>
<dbReference type="RefSeq" id="WP_302042033.1">
    <property type="nucleotide sequence ID" value="NZ_JAUKPO010000048.1"/>
</dbReference>
<organism evidence="2 3">
    <name type="scientific">Rhodocytophaga aerolata</name>
    <dbReference type="NCBI Taxonomy" id="455078"/>
    <lineage>
        <taxon>Bacteria</taxon>
        <taxon>Pseudomonadati</taxon>
        <taxon>Bacteroidota</taxon>
        <taxon>Cytophagia</taxon>
        <taxon>Cytophagales</taxon>
        <taxon>Rhodocytophagaceae</taxon>
        <taxon>Rhodocytophaga</taxon>
    </lineage>
</organism>
<evidence type="ECO:0000313" key="2">
    <source>
        <dbReference type="EMBL" id="MDO1451233.1"/>
    </source>
</evidence>
<feature type="transmembrane region" description="Helical" evidence="1">
    <location>
        <begin position="118"/>
        <end position="138"/>
    </location>
</feature>
<name>A0ABT8RGK2_9BACT</name>
<evidence type="ECO:0000256" key="1">
    <source>
        <dbReference type="SAM" id="Phobius"/>
    </source>
</evidence>
<reference evidence="2" key="1">
    <citation type="submission" date="2023-07" db="EMBL/GenBank/DDBJ databases">
        <title>The genome sequence of Rhodocytophaga aerolata KACC 12507.</title>
        <authorList>
            <person name="Zhang X."/>
        </authorList>
    </citation>
    <scope>NUCLEOTIDE SEQUENCE</scope>
    <source>
        <strain evidence="2">KACC 12507</strain>
    </source>
</reference>
<sequence>MNKKLLFAFLSKHYFYLLPIALLFYQINNEQYHILANCIIHYLLLLLFFKVGVIIHELGHAIFGLAVKAHIYRIIFGRGEELLKFNLFKVPAQLYSNLNSGAVLISYRTDSNIRLNHFMTIIGGPLFTLICIVAGMSLHDFHASQLLGLRGLSILNPFVIANMFLLINVLVPTHVYLMGVKTPTDGLALLTIFFSKQEKVQEMVNRHELLQALDLYEQKQYRQALDIYESYITKYPEDLPMKAGIANMYLKMEDFRKAYEIFLEVYEPLSKDKLYRSYVNNGLSWNYLLFNDQDSLILAEKYSDLAYREGKLDPSIISTRGSVLIERGKTNAGIDILNRVAKLDECSKQSLASCMYLALGHFQLKEVKAGKKYLKFVETNINQLDPDEKYLFVKVKEKIAVLQGNTIVAS</sequence>
<keyword evidence="3" id="KW-1185">Reference proteome</keyword>
<keyword evidence="1" id="KW-0472">Membrane</keyword>
<dbReference type="Gene3D" id="1.25.40.10">
    <property type="entry name" value="Tetratricopeptide repeat domain"/>
    <property type="match status" value="1"/>
</dbReference>
<keyword evidence="1" id="KW-1133">Transmembrane helix</keyword>
<dbReference type="InterPro" id="IPR011990">
    <property type="entry name" value="TPR-like_helical_dom_sf"/>
</dbReference>
<evidence type="ECO:0000313" key="3">
    <source>
        <dbReference type="Proteomes" id="UP001168528"/>
    </source>
</evidence>
<dbReference type="Proteomes" id="UP001168528">
    <property type="component" value="Unassembled WGS sequence"/>
</dbReference>
<protein>
    <submittedName>
        <fullName evidence="2">Tetratricopeptide repeat protein</fullName>
    </submittedName>
</protein>
<proteinExistence type="predicted"/>
<accession>A0ABT8RGK2</accession>
<keyword evidence="1" id="KW-0812">Transmembrane</keyword>
<feature type="transmembrane region" description="Helical" evidence="1">
    <location>
        <begin position="39"/>
        <end position="67"/>
    </location>
</feature>
<dbReference type="SUPFAM" id="SSF48452">
    <property type="entry name" value="TPR-like"/>
    <property type="match status" value="1"/>
</dbReference>
<comment type="caution">
    <text evidence="2">The sequence shown here is derived from an EMBL/GenBank/DDBJ whole genome shotgun (WGS) entry which is preliminary data.</text>
</comment>
<feature type="transmembrane region" description="Helical" evidence="1">
    <location>
        <begin position="7"/>
        <end position="27"/>
    </location>
</feature>